<keyword evidence="23" id="KW-1185">Reference proteome</keyword>
<keyword evidence="13 18" id="KW-0040">ANK repeat</keyword>
<keyword evidence="15 20" id="KW-0472">Membrane</keyword>
<comment type="subcellular location">
    <subcellularLocation>
        <location evidence="1">Cell membrane</location>
        <topology evidence="1">Multi-pass membrane protein</topology>
    </subcellularLocation>
</comment>
<evidence type="ECO:0000256" key="12">
    <source>
        <dbReference type="ARBA" id="ARBA00022989"/>
    </source>
</evidence>
<feature type="transmembrane region" description="Helical" evidence="20">
    <location>
        <begin position="257"/>
        <end position="274"/>
    </location>
</feature>
<evidence type="ECO:0000256" key="11">
    <source>
        <dbReference type="ARBA" id="ARBA00022860"/>
    </source>
</evidence>
<evidence type="ECO:0000256" key="16">
    <source>
        <dbReference type="ARBA" id="ARBA00023303"/>
    </source>
</evidence>
<proteinExistence type="predicted"/>
<name>A0ABQ7TFL2_PHRPL</name>
<keyword evidence="9" id="KW-0677">Repeat</keyword>
<organism evidence="22 23">
    <name type="scientific">Phrynosoma platyrhinos</name>
    <name type="common">Desert horned lizard</name>
    <dbReference type="NCBI Taxonomy" id="52577"/>
    <lineage>
        <taxon>Eukaryota</taxon>
        <taxon>Metazoa</taxon>
        <taxon>Chordata</taxon>
        <taxon>Craniata</taxon>
        <taxon>Vertebrata</taxon>
        <taxon>Euteleostomi</taxon>
        <taxon>Lepidosauria</taxon>
        <taxon>Squamata</taxon>
        <taxon>Bifurcata</taxon>
        <taxon>Unidentata</taxon>
        <taxon>Episquamata</taxon>
        <taxon>Toxicofera</taxon>
        <taxon>Iguania</taxon>
        <taxon>Phrynosomatidae</taxon>
        <taxon>Phrynosomatinae</taxon>
        <taxon>Phrynosoma</taxon>
    </lineage>
</organism>
<dbReference type="InterPro" id="IPR002110">
    <property type="entry name" value="Ankyrin_rpt"/>
</dbReference>
<dbReference type="PRINTS" id="PR01767">
    <property type="entry name" value="ECACCHANNEL2"/>
</dbReference>
<keyword evidence="3" id="KW-1003">Cell membrane</keyword>
<keyword evidence="2" id="KW-0813">Transport</keyword>
<dbReference type="PANTHER" id="PTHR10582:SF25">
    <property type="entry name" value="TRANSIENT RECEPTOR POTENTIAL CATION CHANNEL SUBFAMILY V MEMBER 6"/>
    <property type="match status" value="1"/>
</dbReference>
<evidence type="ECO:0000256" key="15">
    <source>
        <dbReference type="ARBA" id="ARBA00023136"/>
    </source>
</evidence>
<feature type="region of interest" description="Disordered" evidence="19">
    <location>
        <begin position="459"/>
        <end position="478"/>
    </location>
</feature>
<dbReference type="Gene3D" id="1.25.40.20">
    <property type="entry name" value="Ankyrin repeat-containing domain"/>
    <property type="match status" value="1"/>
</dbReference>
<evidence type="ECO:0000256" key="13">
    <source>
        <dbReference type="ARBA" id="ARBA00023043"/>
    </source>
</evidence>
<dbReference type="InterPro" id="IPR036770">
    <property type="entry name" value="Ankyrin_rpt-contain_sf"/>
</dbReference>
<keyword evidence="12 20" id="KW-1133">Transmembrane helix</keyword>
<evidence type="ECO:0000256" key="6">
    <source>
        <dbReference type="ARBA" id="ARBA00022673"/>
    </source>
</evidence>
<evidence type="ECO:0000256" key="9">
    <source>
        <dbReference type="ARBA" id="ARBA00022737"/>
    </source>
</evidence>
<dbReference type="InterPro" id="IPR005821">
    <property type="entry name" value="Ion_trans_dom"/>
</dbReference>
<dbReference type="SMART" id="SM00248">
    <property type="entry name" value="ANK"/>
    <property type="match status" value="3"/>
</dbReference>
<feature type="repeat" description="ANK" evidence="18">
    <location>
        <begin position="41"/>
        <end position="73"/>
    </location>
</feature>
<dbReference type="PANTHER" id="PTHR10582">
    <property type="entry name" value="TRANSIENT RECEPTOR POTENTIAL ION CHANNEL PROTEIN"/>
    <property type="match status" value="1"/>
</dbReference>
<feature type="compositionally biased region" description="Low complexity" evidence="19">
    <location>
        <begin position="469"/>
        <end position="478"/>
    </location>
</feature>
<evidence type="ECO:0000256" key="7">
    <source>
        <dbReference type="ARBA" id="ARBA00022692"/>
    </source>
</evidence>
<sequence>MLVHHLQYQIWESPLLLAAKENDVQAIKKLTTDGCCDLFQRGEHVLSFAACTGNEEIVRLLIENGADIRAQDSLGNTILHILVLQPNRTFACQMYNLLLSYDKHEGGLVPLDLIPNNEGLTPFKLAGIEGNTVMFQHLMQKRRHRLWSFGPITTIFYDLTEIDSWGEEQPFLELVVSTKRREARHILDITPVKELVSLKWNTYGRPYFYFLALFYVLYMICFTMCCVYRPLKNRPDNRTDERDITESYVTYEDQLRLVGELITVIGAMTILLLEMIFGDLIRFCGLMAVVILGFASAFYIIFQTQDPNSLGQFYNYPMSLFTTFELFLTIIDGPANYDVDLPFMYSVVYFAFAIIAALLMLNLLIAMMGDTHWRVASERDELWRAQVVATTVMLERKLPRCLWPRSGICGREYGLGDKWFLRVEERLDSNKHKMLRYTEAFKNQDKEELDRFSGKLELGEHSRHKKESSPSVSRSTSQSSFHRGWQILRHNTFSHFRGEVNHALEEEVYHV</sequence>
<evidence type="ECO:0000256" key="8">
    <source>
        <dbReference type="ARBA" id="ARBA00022723"/>
    </source>
</evidence>
<evidence type="ECO:0000256" key="2">
    <source>
        <dbReference type="ARBA" id="ARBA00022448"/>
    </source>
</evidence>
<keyword evidence="4" id="KW-0597">Phosphoprotein</keyword>
<dbReference type="Proteomes" id="UP000826234">
    <property type="component" value="Unassembled WGS sequence"/>
</dbReference>
<dbReference type="Pfam" id="PF12796">
    <property type="entry name" value="Ank_2"/>
    <property type="match status" value="1"/>
</dbReference>
<evidence type="ECO:0000256" key="20">
    <source>
        <dbReference type="SAM" id="Phobius"/>
    </source>
</evidence>
<keyword evidence="10" id="KW-0106">Calcium</keyword>
<evidence type="ECO:0000256" key="4">
    <source>
        <dbReference type="ARBA" id="ARBA00022553"/>
    </source>
</evidence>
<evidence type="ECO:0000256" key="18">
    <source>
        <dbReference type="PROSITE-ProRule" id="PRU00023"/>
    </source>
</evidence>
<dbReference type="PROSITE" id="PS50297">
    <property type="entry name" value="ANK_REP_REGION"/>
    <property type="match status" value="1"/>
</dbReference>
<dbReference type="InterPro" id="IPR008346">
    <property type="entry name" value="TRPV5"/>
</dbReference>
<comment type="catalytic activity">
    <reaction evidence="17">
        <text>Ca(2+)(in) = Ca(2+)(out)</text>
        <dbReference type="Rhea" id="RHEA:29671"/>
        <dbReference type="ChEBI" id="CHEBI:29108"/>
    </reaction>
</comment>
<feature type="transmembrane region" description="Helical" evidence="20">
    <location>
        <begin position="280"/>
        <end position="301"/>
    </location>
</feature>
<evidence type="ECO:0000256" key="17">
    <source>
        <dbReference type="ARBA" id="ARBA00036634"/>
    </source>
</evidence>
<evidence type="ECO:0000313" key="23">
    <source>
        <dbReference type="Proteomes" id="UP000826234"/>
    </source>
</evidence>
<evidence type="ECO:0000256" key="10">
    <source>
        <dbReference type="ARBA" id="ARBA00022837"/>
    </source>
</evidence>
<dbReference type="EMBL" id="JAIPUX010000439">
    <property type="protein sequence ID" value="KAH0628530.1"/>
    <property type="molecule type" value="Genomic_DNA"/>
</dbReference>
<evidence type="ECO:0000256" key="19">
    <source>
        <dbReference type="SAM" id="MobiDB-lite"/>
    </source>
</evidence>
<dbReference type="SUPFAM" id="SSF48403">
    <property type="entry name" value="Ankyrin repeat"/>
    <property type="match status" value="1"/>
</dbReference>
<evidence type="ECO:0000256" key="3">
    <source>
        <dbReference type="ARBA" id="ARBA00022475"/>
    </source>
</evidence>
<dbReference type="Pfam" id="PF00520">
    <property type="entry name" value="Ion_trans"/>
    <property type="match status" value="1"/>
</dbReference>
<keyword evidence="16" id="KW-0407">Ion channel</keyword>
<dbReference type="PRINTS" id="PR01765">
    <property type="entry name" value="ECACCHANNEL"/>
</dbReference>
<dbReference type="PROSITE" id="PS50088">
    <property type="entry name" value="ANK_REPEAT"/>
    <property type="match status" value="1"/>
</dbReference>
<reference evidence="22 23" key="1">
    <citation type="journal article" date="2022" name="Gigascience">
        <title>A chromosome-level genome assembly and annotation of the desert horned lizard, Phrynosoma platyrhinos, provides insight into chromosomal rearrangements among reptiles.</title>
        <authorList>
            <person name="Koochekian N."/>
            <person name="Ascanio A."/>
            <person name="Farleigh K."/>
            <person name="Card D.C."/>
            <person name="Schield D.R."/>
            <person name="Castoe T.A."/>
            <person name="Jezkova T."/>
        </authorList>
    </citation>
    <scope>NUCLEOTIDE SEQUENCE [LARGE SCALE GENOMIC DNA]</scope>
    <source>
        <strain evidence="22">NK-2021</strain>
    </source>
</reference>
<feature type="transmembrane region" description="Helical" evidence="20">
    <location>
        <begin position="313"/>
        <end position="331"/>
    </location>
</feature>
<keyword evidence="6" id="KW-0107">Calcium channel</keyword>
<keyword evidence="7 20" id="KW-0812">Transmembrane</keyword>
<keyword evidence="8" id="KW-0479">Metal-binding</keyword>
<feature type="transmembrane region" description="Helical" evidence="20">
    <location>
        <begin position="343"/>
        <end position="365"/>
    </location>
</feature>
<keyword evidence="14" id="KW-0406">Ion transport</keyword>
<evidence type="ECO:0000256" key="1">
    <source>
        <dbReference type="ARBA" id="ARBA00004651"/>
    </source>
</evidence>
<dbReference type="InterPro" id="IPR008344">
    <property type="entry name" value="TRPV5/TRPV6"/>
</dbReference>
<evidence type="ECO:0000259" key="21">
    <source>
        <dbReference type="Pfam" id="PF00520"/>
    </source>
</evidence>
<feature type="transmembrane region" description="Helical" evidence="20">
    <location>
        <begin position="207"/>
        <end position="228"/>
    </location>
</feature>
<accession>A0ABQ7TFL2</accession>
<dbReference type="CDD" id="cd22296">
    <property type="entry name" value="CBD_TRPV5_C"/>
    <property type="match status" value="1"/>
</dbReference>
<protein>
    <recommendedName>
        <fullName evidence="21">Ion transport domain-containing protein</fullName>
    </recommendedName>
</protein>
<comment type="caution">
    <text evidence="22">The sequence shown here is derived from an EMBL/GenBank/DDBJ whole genome shotgun (WGS) entry which is preliminary data.</text>
</comment>
<keyword evidence="11" id="KW-0112">Calmodulin-binding</keyword>
<gene>
    <name evidence="22" type="ORF">JD844_009843</name>
</gene>
<dbReference type="InterPro" id="IPR024862">
    <property type="entry name" value="TRPV"/>
</dbReference>
<evidence type="ECO:0000256" key="14">
    <source>
        <dbReference type="ARBA" id="ARBA00023065"/>
    </source>
</evidence>
<evidence type="ECO:0000313" key="22">
    <source>
        <dbReference type="EMBL" id="KAH0628530.1"/>
    </source>
</evidence>
<keyword evidence="5" id="KW-0109">Calcium transport</keyword>
<evidence type="ECO:0000256" key="5">
    <source>
        <dbReference type="ARBA" id="ARBA00022568"/>
    </source>
</evidence>
<feature type="domain" description="Ion transport" evidence="21">
    <location>
        <begin position="273"/>
        <end position="378"/>
    </location>
</feature>